<dbReference type="OrthoDB" id="6459666at2759"/>
<proteinExistence type="predicted"/>
<dbReference type="EMBL" id="BGPR01015989">
    <property type="protein sequence ID" value="GBN71418.1"/>
    <property type="molecule type" value="Genomic_DNA"/>
</dbReference>
<evidence type="ECO:0000313" key="2">
    <source>
        <dbReference type="EMBL" id="GBN71418.1"/>
    </source>
</evidence>
<name>A0A4Y2R995_ARAVE</name>
<evidence type="ECO:0000313" key="3">
    <source>
        <dbReference type="Proteomes" id="UP000499080"/>
    </source>
</evidence>
<gene>
    <name evidence="1" type="ORF">AVEN_150154_1</name>
    <name evidence="2" type="ORF">AVEN_66913_1</name>
</gene>
<evidence type="ECO:0008006" key="4">
    <source>
        <dbReference type="Google" id="ProtNLM"/>
    </source>
</evidence>
<evidence type="ECO:0000313" key="1">
    <source>
        <dbReference type="EMBL" id="GBN71405.1"/>
    </source>
</evidence>
<organism evidence="1 3">
    <name type="scientific">Araneus ventricosus</name>
    <name type="common">Orbweaver spider</name>
    <name type="synonym">Epeira ventricosa</name>
    <dbReference type="NCBI Taxonomy" id="182803"/>
    <lineage>
        <taxon>Eukaryota</taxon>
        <taxon>Metazoa</taxon>
        <taxon>Ecdysozoa</taxon>
        <taxon>Arthropoda</taxon>
        <taxon>Chelicerata</taxon>
        <taxon>Arachnida</taxon>
        <taxon>Araneae</taxon>
        <taxon>Araneomorphae</taxon>
        <taxon>Entelegynae</taxon>
        <taxon>Araneoidea</taxon>
        <taxon>Araneidae</taxon>
        <taxon>Araneus</taxon>
    </lineage>
</organism>
<dbReference type="AlphaFoldDB" id="A0A4Y2R995"/>
<reference evidence="1 3" key="1">
    <citation type="journal article" date="2019" name="Sci. Rep.">
        <title>Orb-weaving spider Araneus ventricosus genome elucidates the spidroin gene catalogue.</title>
        <authorList>
            <person name="Kono N."/>
            <person name="Nakamura H."/>
            <person name="Ohtoshi R."/>
            <person name="Moran D.A.P."/>
            <person name="Shinohara A."/>
            <person name="Yoshida Y."/>
            <person name="Fujiwara M."/>
            <person name="Mori M."/>
            <person name="Tomita M."/>
            <person name="Arakawa K."/>
        </authorList>
    </citation>
    <scope>NUCLEOTIDE SEQUENCE [LARGE SCALE GENOMIC DNA]</scope>
</reference>
<dbReference type="Proteomes" id="UP000499080">
    <property type="component" value="Unassembled WGS sequence"/>
</dbReference>
<accession>A0A4Y2R995</accession>
<sequence>MSTYEKWDSQEDFRTQGAFSPMLGAENVSSNNSNNEFITNELSDVAWQTECKIGFNHARDSSGFSFSVYNGSEKEALYSSLLDVHDMKINNDQLFDVVLAKEYLQSNWEKWKQEETTRDVIISSEEKWLRLFDHCKENHIAAPNLIKIVKYAFCLPGTSAPVERVYSLMNNA</sequence>
<dbReference type="EMBL" id="BGPR01015985">
    <property type="protein sequence ID" value="GBN71405.1"/>
    <property type="molecule type" value="Genomic_DNA"/>
</dbReference>
<protein>
    <recommendedName>
        <fullName evidence="4">HAT C-terminal dimerisation domain-containing protein</fullName>
    </recommendedName>
</protein>
<comment type="caution">
    <text evidence="1">The sequence shown here is derived from an EMBL/GenBank/DDBJ whole genome shotgun (WGS) entry which is preliminary data.</text>
</comment>
<keyword evidence="3" id="KW-1185">Reference proteome</keyword>